<evidence type="ECO:0000256" key="6">
    <source>
        <dbReference type="RuleBase" id="RU362030"/>
    </source>
</evidence>
<dbReference type="NCBIfam" id="TIGR00027">
    <property type="entry name" value="mthyl_TIGR00027"/>
    <property type="match status" value="1"/>
</dbReference>
<evidence type="ECO:0000256" key="2">
    <source>
        <dbReference type="ARBA" id="ARBA00008138"/>
    </source>
</evidence>
<dbReference type="Pfam" id="PF04072">
    <property type="entry name" value="LCM"/>
    <property type="match status" value="1"/>
</dbReference>
<evidence type="ECO:0000313" key="8">
    <source>
        <dbReference type="Proteomes" id="UP000243140"/>
    </source>
</evidence>
<dbReference type="PANTHER" id="PTHR43619">
    <property type="entry name" value="S-ADENOSYL-L-METHIONINE-DEPENDENT METHYLTRANSFERASE YKTD-RELATED"/>
    <property type="match status" value="1"/>
</dbReference>
<evidence type="ECO:0000313" key="7">
    <source>
        <dbReference type="EMBL" id="ORA80897.1"/>
    </source>
</evidence>
<dbReference type="GO" id="GO:0008168">
    <property type="term" value="F:methyltransferase activity"/>
    <property type="evidence" value="ECO:0007669"/>
    <property type="project" value="UniProtKB-KW"/>
</dbReference>
<reference evidence="7 8" key="1">
    <citation type="submission" date="2017-02" db="EMBL/GenBank/DDBJ databases">
        <title>The new phylogeny of genus Mycobacterium.</title>
        <authorList>
            <person name="Tortoli E."/>
            <person name="Trovato A."/>
            <person name="Cirillo D.M."/>
        </authorList>
    </citation>
    <scope>NUCLEOTIDE SEQUENCE [LARGE SCALE GENOMIC DNA]</scope>
    <source>
        <strain evidence="7 8">IP1130001</strain>
    </source>
</reference>
<dbReference type="Proteomes" id="UP000243140">
    <property type="component" value="Unassembled WGS sequence"/>
</dbReference>
<dbReference type="InterPro" id="IPR011610">
    <property type="entry name" value="SAM_mthyl_Trfase_ML2640-like"/>
</dbReference>
<sequence length="318" mass="35060">MSSIGSARSEGDSWDLASSVGATATMVAASRALASREPDALLDDRFAEPLVRAVGHSFFTRMLDNQIPLDDDDDVPLTLQQRREQIAVRTRFFDDFFLAATAAGIRQAVILAAGLDARAYRLPWPAGTVIFEVDQPEVIAFKSNTLAQIGAEPAAERRTVGIDLREDWPTALRDNAFDPTAPTAWIAEGLLPYLPPEAQDRLIDNITALSAAGSRLATENITDMSVFTDERARAMRTTWRKHGLDIDVAELVWLGARHPAGEHLTSTGWNVTHYPTEQLYADYGFVVPDNEILAEFRHAISYLSAELSSRRSEQEFTG</sequence>
<keyword evidence="3 6" id="KW-0489">Methyltransferase</keyword>
<dbReference type="GO" id="GO:0032259">
    <property type="term" value="P:methylation"/>
    <property type="evidence" value="ECO:0007669"/>
    <property type="project" value="UniProtKB-KW"/>
</dbReference>
<dbReference type="EC" id="2.1.1.-" evidence="6"/>
<dbReference type="RefSeq" id="WP_083011089.1">
    <property type="nucleotide sequence ID" value="NZ_CP060015.1"/>
</dbReference>
<evidence type="ECO:0000256" key="1">
    <source>
        <dbReference type="ARBA" id="ARBA00003907"/>
    </source>
</evidence>
<keyword evidence="5 6" id="KW-0949">S-adenosyl-L-methionine</keyword>
<dbReference type="Gene3D" id="3.40.50.150">
    <property type="entry name" value="Vaccinia Virus protein VP39"/>
    <property type="match status" value="1"/>
</dbReference>
<accession>A0ABX3SRP3</accession>
<gene>
    <name evidence="7" type="ORF">BST29_15500</name>
</gene>
<dbReference type="InterPro" id="IPR007213">
    <property type="entry name" value="Ppm1/Ppm2/Tcmp"/>
</dbReference>
<evidence type="ECO:0000256" key="4">
    <source>
        <dbReference type="ARBA" id="ARBA00022679"/>
    </source>
</evidence>
<organism evidence="7 8">
    <name type="scientific">Mycobacterium malmoense</name>
    <dbReference type="NCBI Taxonomy" id="1780"/>
    <lineage>
        <taxon>Bacteria</taxon>
        <taxon>Bacillati</taxon>
        <taxon>Actinomycetota</taxon>
        <taxon>Actinomycetes</taxon>
        <taxon>Mycobacteriales</taxon>
        <taxon>Mycobacteriaceae</taxon>
        <taxon>Mycobacterium</taxon>
    </lineage>
</organism>
<name>A0ABX3SRP3_MYCMA</name>
<dbReference type="PANTHER" id="PTHR43619:SF2">
    <property type="entry name" value="S-ADENOSYL-L-METHIONINE-DEPENDENT METHYLTRANSFERASES SUPERFAMILY PROTEIN"/>
    <property type="match status" value="1"/>
</dbReference>
<evidence type="ECO:0000256" key="3">
    <source>
        <dbReference type="ARBA" id="ARBA00022603"/>
    </source>
</evidence>
<keyword evidence="8" id="KW-1185">Reference proteome</keyword>
<comment type="function">
    <text evidence="1 6">Exhibits S-adenosyl-L-methionine-dependent methyltransferase activity.</text>
</comment>
<dbReference type="EMBL" id="MVHV01000015">
    <property type="protein sequence ID" value="ORA80897.1"/>
    <property type="molecule type" value="Genomic_DNA"/>
</dbReference>
<protein>
    <recommendedName>
        <fullName evidence="6">S-adenosyl-L-methionine-dependent methyltransferase</fullName>
        <ecNumber evidence="6">2.1.1.-</ecNumber>
    </recommendedName>
</protein>
<evidence type="ECO:0000256" key="5">
    <source>
        <dbReference type="ARBA" id="ARBA00022691"/>
    </source>
</evidence>
<comment type="caution">
    <text evidence="7">The sequence shown here is derived from an EMBL/GenBank/DDBJ whole genome shotgun (WGS) entry which is preliminary data.</text>
</comment>
<proteinExistence type="inferred from homology"/>
<keyword evidence="4" id="KW-0808">Transferase</keyword>
<comment type="similarity">
    <text evidence="2 6">Belongs to the UPF0677 family.</text>
</comment>
<dbReference type="InterPro" id="IPR029063">
    <property type="entry name" value="SAM-dependent_MTases_sf"/>
</dbReference>
<dbReference type="SUPFAM" id="SSF53335">
    <property type="entry name" value="S-adenosyl-L-methionine-dependent methyltransferases"/>
    <property type="match status" value="1"/>
</dbReference>